<reference evidence="1" key="1">
    <citation type="submission" date="2021-09" db="EMBL/GenBank/DDBJ databases">
        <authorList>
            <consortium name="AG Swart"/>
            <person name="Singh M."/>
            <person name="Singh A."/>
            <person name="Seah K."/>
            <person name="Emmerich C."/>
        </authorList>
    </citation>
    <scope>NUCLEOTIDE SEQUENCE</scope>
    <source>
        <strain evidence="1">ATCC30299</strain>
    </source>
</reference>
<dbReference type="AlphaFoldDB" id="A0AAU9K923"/>
<comment type="caution">
    <text evidence="1">The sequence shown here is derived from an EMBL/GenBank/DDBJ whole genome shotgun (WGS) entry which is preliminary data.</text>
</comment>
<dbReference type="Proteomes" id="UP001162131">
    <property type="component" value="Unassembled WGS sequence"/>
</dbReference>
<protein>
    <submittedName>
        <fullName evidence="1">Uncharacterized protein</fullName>
    </submittedName>
</protein>
<evidence type="ECO:0000313" key="2">
    <source>
        <dbReference type="Proteomes" id="UP001162131"/>
    </source>
</evidence>
<name>A0AAU9K923_9CILI</name>
<accession>A0AAU9K923</accession>
<sequence>MLNLRALIRFFSSRNGILPPGLSKQRSIIEFELKKVRNPESFISILKDTHWSPHQQIYGILLFNKWFDKHDINTFIIKEYHHVIEMILSDIQNLDYQAVIDLANLISNSTGWRERYLNTENIESLRFRIHELIESNCYNKTQLISIHKALKNLKFNVENLSQEIEKILKNPAIQLSLQEIADIVVGLDLKLMMSRKHLFGPVLDRVIDIKIENFDSQSALTILSFFKKIDFGAEFESILLKYVGILETKMTNWSEYELLEAAKCYSKIKIMPSAKSNRLWNNIIEVLLKKGNKTDLSFLIEILKNSEIAKEKLVKLALSLVFPKLERRLIRTEDLLPILESSKKTPLSSVNSEFLKKLLESLPFYNELVLFEAINHISFIKFSKLGYISSFSSVLNFDKILNFDKNSLSRLPYDQKFIILDKIFTTHPSLRPILMPWSDFLIENISQEISDPHRLFQMLAKIRKISTIPNETYISSATFKELKPIQEKVYKFLDFKLAEKKFYKGVLLFSSIFYESDPSAWVYFIEKNKLMINDQDEIHQTVKFTNAPFEKINLLLEKYDIYTPNIIRSAVLRLQGSTDKEFSDFLTHINNIHADNFTIQPTSFIDWHLFWKICRENKTSLISDLLDKISMKMMNLPYSKQNIDTAISIANILSNAGKLTKEYANKLIKELDPKLALKKELIIPIILESSNEELKVLLFEEILNSKINSSQFINIIEFILQRPRQENIENIVTQNIWNIIKNYSVDDIILILSSRELFENYKTEHSGLVHLMLSKCSEVMKHKPIYLHHISNIFSILPYDWQNIISPNSIIKKLLQSNESLKIGSWNQKFIQKMTNSGYKDDLISQILFNSKNTQDQQFFPDCLSYIADFRLEEDPLAVVTHSRIMAATEKDQIVFDSNLATVKYCYGLIRCGGKEAEIKRHLTNAKQYEEENLTFKHVLIDNHLALNHPDWGLHQEYPNFGFNYLSYFGIEPELMNRYKMIFQSQGVRVGEFVNNVWVPLFIPLRQIALWPISNFIFFYQTKDLKGEFHMYKTQLSQVCKKVVFLPKNVGKDFKIHEFLEKPSI</sequence>
<dbReference type="EMBL" id="CAJZBQ010000059">
    <property type="protein sequence ID" value="CAG9334719.1"/>
    <property type="molecule type" value="Genomic_DNA"/>
</dbReference>
<keyword evidence="2" id="KW-1185">Reference proteome</keyword>
<gene>
    <name evidence="1" type="ORF">BSTOLATCC_MIC62261</name>
</gene>
<evidence type="ECO:0000313" key="1">
    <source>
        <dbReference type="EMBL" id="CAG9334719.1"/>
    </source>
</evidence>
<organism evidence="1 2">
    <name type="scientific">Blepharisma stoltei</name>
    <dbReference type="NCBI Taxonomy" id="1481888"/>
    <lineage>
        <taxon>Eukaryota</taxon>
        <taxon>Sar</taxon>
        <taxon>Alveolata</taxon>
        <taxon>Ciliophora</taxon>
        <taxon>Postciliodesmatophora</taxon>
        <taxon>Heterotrichea</taxon>
        <taxon>Heterotrichida</taxon>
        <taxon>Blepharismidae</taxon>
        <taxon>Blepharisma</taxon>
    </lineage>
</organism>
<proteinExistence type="predicted"/>